<dbReference type="EMBL" id="GECZ01018496">
    <property type="protein sequence ID" value="JAS51273.1"/>
    <property type="molecule type" value="Transcribed_RNA"/>
</dbReference>
<evidence type="ECO:0000313" key="1">
    <source>
        <dbReference type="EMBL" id="JAS51273.1"/>
    </source>
</evidence>
<dbReference type="AlphaFoldDB" id="A0A1B6FMM1"/>
<feature type="non-terminal residue" evidence="1">
    <location>
        <position position="1"/>
    </location>
</feature>
<gene>
    <name evidence="1" type="ORF">g.20357</name>
</gene>
<name>A0A1B6FMM1_9HEMI</name>
<reference evidence="1" key="1">
    <citation type="submission" date="2015-11" db="EMBL/GenBank/DDBJ databases">
        <title>De novo transcriptome assembly of four potential Pierce s Disease insect vectors from Arizona vineyards.</title>
        <authorList>
            <person name="Tassone E.E."/>
        </authorList>
    </citation>
    <scope>NUCLEOTIDE SEQUENCE</scope>
</reference>
<organism evidence="1">
    <name type="scientific">Cuerna arida</name>
    <dbReference type="NCBI Taxonomy" id="1464854"/>
    <lineage>
        <taxon>Eukaryota</taxon>
        <taxon>Metazoa</taxon>
        <taxon>Ecdysozoa</taxon>
        <taxon>Arthropoda</taxon>
        <taxon>Hexapoda</taxon>
        <taxon>Insecta</taxon>
        <taxon>Pterygota</taxon>
        <taxon>Neoptera</taxon>
        <taxon>Paraneoptera</taxon>
        <taxon>Hemiptera</taxon>
        <taxon>Auchenorrhyncha</taxon>
        <taxon>Membracoidea</taxon>
        <taxon>Cicadellidae</taxon>
        <taxon>Cicadellinae</taxon>
        <taxon>Proconiini</taxon>
        <taxon>Cuerna</taxon>
    </lineage>
</organism>
<accession>A0A1B6FMM1</accession>
<sequence>KLVQHANKKVSANWHLTKCFTSTCVYFRNSIHSKTFLEEHIKTRNCVPSNTTSDISRSKSYLDVPNEVRDPRMYMATWREPEKSSRFRITPAIHHTEEHLRTGIKLKDSQERSSLIRKQASLSMHKDAKCDVNKLECNKIKELPKENGLLKDKLENCVFSKEGEEHNGNKCDSLVNKANDASYETLLTNQVSINYVNEHNKDTMKRKSLSHENNLNTQYSNNFTDENTDNNSHVQNLDETVIEKALAETNNIRDVSDFISKGAKIETPLSLRNKDVRDDHLLNIKAKEDKKERKEYNLNSAENIESDNGCEIKRNRELNSDLPLSNVSTAVTLSAGSNLGNCHKSKDNINHPANQSFQPEVNNTICPNHEVDSAIIRQHVDETISGEPVVCKYTIDKENIVTSFEHLLKHMGNATKMC</sequence>
<protein>
    <submittedName>
        <fullName evidence="1">Uncharacterized protein</fullName>
    </submittedName>
</protein>
<feature type="non-terminal residue" evidence="1">
    <location>
        <position position="418"/>
    </location>
</feature>
<proteinExistence type="predicted"/>